<feature type="region of interest" description="Disordered" evidence="3">
    <location>
        <begin position="580"/>
        <end position="618"/>
    </location>
</feature>
<dbReference type="GO" id="GO:0007059">
    <property type="term" value="P:chromosome segregation"/>
    <property type="evidence" value="ECO:0007669"/>
    <property type="project" value="UniProtKB-KW"/>
</dbReference>
<gene>
    <name evidence="5" type="ORF">SAMN04489707_107010</name>
</gene>
<dbReference type="Gene3D" id="1.10.10.2830">
    <property type="match status" value="1"/>
</dbReference>
<keyword evidence="6" id="KW-1185">Reference proteome</keyword>
<dbReference type="SUPFAM" id="SSF109709">
    <property type="entry name" value="KorB DNA-binding domain-like"/>
    <property type="match status" value="1"/>
</dbReference>
<dbReference type="STRING" id="343013.SAMN04489707_107010"/>
<dbReference type="InterPro" id="IPR004437">
    <property type="entry name" value="ParB/RepB/Spo0J"/>
</dbReference>
<dbReference type="SMART" id="SM00470">
    <property type="entry name" value="ParB"/>
    <property type="match status" value="1"/>
</dbReference>
<organism evidence="5 6">
    <name type="scientific">Paenacidovorax caeni</name>
    <dbReference type="NCBI Taxonomy" id="343013"/>
    <lineage>
        <taxon>Bacteria</taxon>
        <taxon>Pseudomonadati</taxon>
        <taxon>Pseudomonadota</taxon>
        <taxon>Betaproteobacteria</taxon>
        <taxon>Burkholderiales</taxon>
        <taxon>Comamonadaceae</taxon>
        <taxon>Paenacidovorax</taxon>
    </lineage>
</organism>
<evidence type="ECO:0000313" key="5">
    <source>
        <dbReference type="EMBL" id="SFV00505.1"/>
    </source>
</evidence>
<proteinExistence type="inferred from homology"/>
<sequence>MATDQHDQAIAAIPLSGAGPRMFMAPVASIVASLTNPRKTFDQAKLRELADSIAASGVHQPILVRPLPPERLADTSRARSAVPVWPIATTRKAEPIEYELVAGERRWRACQLAGVAEIPVMVRHLNDEQVLEIQIVENLQREDVSPLEEAEGYGALMRQGSGMDADAVAAKIGKSRSYVYARLKLLDLCQTVRDALATGEIDNSRALRIARIPVEKVQITALKEASRRSHRGDFATGVREFEGWLQRNVMLKLEDAPFPIAVVGLVPGVGACGDCPKRTGAEPELFADVDSPDLCTDPACHSAKAHAHAEALRAAAEAKGMRIIEGKEAKEIVRQHSYDGYGRTLQGYTRLDATRADLAQDGKRVPLRELLGDKGPKPVLIEDPYSKELIEAVPTDEAEAVLVQRGAIKTTRKTINLDEEIEALTRKSEQAQQKAARKAQFTTIMRAIHAHTTPAKVLTDTELLREWIKLEIHHLDEEDVLAILSLPPVEDEDHEAMTQRAVARIDRADHAEIRRYMLATMLIRGLWGWYSEAAWAPVLHAATRALGVDLDAVDAEATAAEKAELAQAIANLRAAAKAQAEADKPAAPEGTLTPPPAAQASPTRAKAKKSTAPAALARDAARVKTTAAEAQAQIAAELRALEEANQAPAAQGDDAAAVAGAQPQAAPRGGAAGGAQATEQAPAAQGDEAPPAARALAAASALPLASATCATPAPAQPSAPAADPAQAAACAAAPSGQARAGVATGAAATVGIGARVRVNETATGKQQKPWIGYEGNVVAQIGDAAWCVAIERSKRCAPKQVVFDVTELEVVA</sequence>
<comment type="similarity">
    <text evidence="1">Belongs to the ParB family.</text>
</comment>
<dbReference type="InterPro" id="IPR050336">
    <property type="entry name" value="Chromosome_partition/occlusion"/>
</dbReference>
<accession>A0A1I7KSX4</accession>
<dbReference type="GO" id="GO:0003677">
    <property type="term" value="F:DNA binding"/>
    <property type="evidence" value="ECO:0007669"/>
    <property type="project" value="InterPro"/>
</dbReference>
<dbReference type="EMBL" id="FPBX01000070">
    <property type="protein sequence ID" value="SFV00505.1"/>
    <property type="molecule type" value="Genomic_DNA"/>
</dbReference>
<evidence type="ECO:0000256" key="1">
    <source>
        <dbReference type="ARBA" id="ARBA00006295"/>
    </source>
</evidence>
<feature type="region of interest" description="Disordered" evidence="3">
    <location>
        <begin position="645"/>
        <end position="695"/>
    </location>
</feature>
<reference evidence="5 6" key="1">
    <citation type="submission" date="2016-10" db="EMBL/GenBank/DDBJ databases">
        <authorList>
            <person name="de Groot N.N."/>
        </authorList>
    </citation>
    <scope>NUCLEOTIDE SEQUENCE [LARGE SCALE GENOMIC DNA]</scope>
    <source>
        <strain evidence="5 6">R-24608</strain>
    </source>
</reference>
<dbReference type="GO" id="GO:0005694">
    <property type="term" value="C:chromosome"/>
    <property type="evidence" value="ECO:0007669"/>
    <property type="project" value="TreeGrafter"/>
</dbReference>
<dbReference type="Gene3D" id="3.90.1530.30">
    <property type="match status" value="1"/>
</dbReference>
<dbReference type="Pfam" id="PF02195">
    <property type="entry name" value="ParB_N"/>
    <property type="match status" value="1"/>
</dbReference>
<dbReference type="InterPro" id="IPR003115">
    <property type="entry name" value="ParB_N"/>
</dbReference>
<dbReference type="SUPFAM" id="SSF110849">
    <property type="entry name" value="ParB/Sulfiredoxin"/>
    <property type="match status" value="1"/>
</dbReference>
<dbReference type="PANTHER" id="PTHR33375:SF1">
    <property type="entry name" value="CHROMOSOME-PARTITIONING PROTEIN PARB-RELATED"/>
    <property type="match status" value="1"/>
</dbReference>
<dbReference type="AlphaFoldDB" id="A0A1I7KSX4"/>
<dbReference type="InterPro" id="IPR036086">
    <property type="entry name" value="ParB/Sulfiredoxin_sf"/>
</dbReference>
<evidence type="ECO:0000256" key="2">
    <source>
        <dbReference type="ARBA" id="ARBA00022829"/>
    </source>
</evidence>
<protein>
    <submittedName>
        <fullName evidence="5">ParB/RepB/Spo0J family partition protein</fullName>
    </submittedName>
</protein>
<dbReference type="RefSeq" id="WP_074930475.1">
    <property type="nucleotide sequence ID" value="NZ_CYIG01000075.1"/>
</dbReference>
<dbReference type="InterPro" id="IPR041468">
    <property type="entry name" value="HTH_ParB/Spo0J"/>
</dbReference>
<dbReference type="Proteomes" id="UP000183656">
    <property type="component" value="Unassembled WGS sequence"/>
</dbReference>
<evidence type="ECO:0000313" key="6">
    <source>
        <dbReference type="Proteomes" id="UP000183656"/>
    </source>
</evidence>
<evidence type="ECO:0000256" key="3">
    <source>
        <dbReference type="SAM" id="MobiDB-lite"/>
    </source>
</evidence>
<evidence type="ECO:0000259" key="4">
    <source>
        <dbReference type="SMART" id="SM00470"/>
    </source>
</evidence>
<feature type="domain" description="ParB-like N-terminal" evidence="4">
    <location>
        <begin position="23"/>
        <end position="139"/>
    </location>
</feature>
<dbReference type="CDD" id="cd16393">
    <property type="entry name" value="SPO0J_N"/>
    <property type="match status" value="1"/>
</dbReference>
<keyword evidence="2" id="KW-0159">Chromosome partition</keyword>
<dbReference type="Pfam" id="PF17762">
    <property type="entry name" value="HTH_ParB"/>
    <property type="match status" value="1"/>
</dbReference>
<dbReference type="PANTHER" id="PTHR33375">
    <property type="entry name" value="CHROMOSOME-PARTITIONING PROTEIN PARB-RELATED"/>
    <property type="match status" value="1"/>
</dbReference>
<dbReference type="NCBIfam" id="TIGR00180">
    <property type="entry name" value="parB_part"/>
    <property type="match status" value="1"/>
</dbReference>
<name>A0A1I7KSX4_9BURK</name>